<dbReference type="Proteomes" id="UP001057580">
    <property type="component" value="Chromosome"/>
</dbReference>
<dbReference type="GeneID" id="74944826"/>
<proteinExistence type="predicted"/>
<evidence type="ECO:0000313" key="4">
    <source>
        <dbReference type="Proteomes" id="UP001057580"/>
    </source>
</evidence>
<dbReference type="EMBL" id="CP104003">
    <property type="protein sequence ID" value="UWM54458.1"/>
    <property type="molecule type" value="Genomic_DNA"/>
</dbReference>
<dbReference type="SUPFAM" id="SSF75304">
    <property type="entry name" value="Amidase signature (AS) enzymes"/>
    <property type="match status" value="1"/>
</dbReference>
<feature type="region of interest" description="Disordered" evidence="1">
    <location>
        <begin position="148"/>
        <end position="168"/>
    </location>
</feature>
<dbReference type="Gene3D" id="3.90.1300.10">
    <property type="entry name" value="Amidase signature (AS) domain"/>
    <property type="match status" value="1"/>
</dbReference>
<evidence type="ECO:0000313" key="3">
    <source>
        <dbReference type="EMBL" id="UWM54458.1"/>
    </source>
</evidence>
<organism evidence="3 4">
    <name type="scientific">Salinirubellus salinus</name>
    <dbReference type="NCBI Taxonomy" id="1364945"/>
    <lineage>
        <taxon>Archaea</taxon>
        <taxon>Methanobacteriati</taxon>
        <taxon>Methanobacteriota</taxon>
        <taxon>Stenosarchaea group</taxon>
        <taxon>Halobacteria</taxon>
        <taxon>Halobacteriales</taxon>
        <taxon>Natronomonadaceae</taxon>
        <taxon>Salinirubellus</taxon>
    </lineage>
</organism>
<sequence>MPTGLEAAVDRYARHLGYSLSDARVVAFAETLAEYDERLEELDALVDLPEPPEREHWSPDAETDPNGAFLTRCDVGGGDGPLAEVTVAVKDNIAVAGIPTTVGSPAMEGFVPRTDATVVERLLDAGARIVGKANLDEFAHGRHVDSMPFRRAKNPRDPAYQPGSSSTGSGVAVADGLADLALGTDNGGSVRYPAAWCGVVGVKPTRGLVPHHGFVRGSKTCDTIGVLARTTGDVARGLQTIAGEDPRDDTTHGAVVGDYVAAVERGRTSPPDDLVVGLPEQFFGEAPALNEVARGALDRLADAGAELRPVSADGVEHARLAYGVLTRAEFGTYVRTGATDPGRVALPDPDLAATLRDRLTRDTSAFPDRVLLATLYAEHLTQAYGDRPYALAHHLRQRVTDGLDAALAEVDVLASTTLTASPPRHDEPIPEAGGNTMPANVGGHPAVSVPCGEHDGFPVGLQFLGGWFDEATVLRAAAHAETVLG</sequence>
<dbReference type="InterPro" id="IPR023631">
    <property type="entry name" value="Amidase_dom"/>
</dbReference>
<evidence type="ECO:0000256" key="1">
    <source>
        <dbReference type="SAM" id="MobiDB-lite"/>
    </source>
</evidence>
<dbReference type="InterPro" id="IPR036928">
    <property type="entry name" value="AS_sf"/>
</dbReference>
<accession>A0A9E7R467</accession>
<gene>
    <name evidence="3" type="ORF">N0B31_20350</name>
</gene>
<dbReference type="Pfam" id="PF01425">
    <property type="entry name" value="Amidase"/>
    <property type="match status" value="1"/>
</dbReference>
<protein>
    <submittedName>
        <fullName evidence="3">Amidase family protein</fullName>
    </submittedName>
</protein>
<dbReference type="RefSeq" id="WP_260593478.1">
    <property type="nucleotide sequence ID" value="NZ_CP104003.1"/>
</dbReference>
<reference evidence="3" key="1">
    <citation type="submission" date="2022-09" db="EMBL/GenBank/DDBJ databases">
        <title>Diverse halophilic archaea isolated from saline environments.</title>
        <authorList>
            <person name="Cui H.-L."/>
        </authorList>
    </citation>
    <scope>NUCLEOTIDE SEQUENCE</scope>
    <source>
        <strain evidence="3">ZS-35-S2</strain>
    </source>
</reference>
<dbReference type="PANTHER" id="PTHR11895">
    <property type="entry name" value="TRANSAMIDASE"/>
    <property type="match status" value="1"/>
</dbReference>
<dbReference type="GO" id="GO:0003824">
    <property type="term" value="F:catalytic activity"/>
    <property type="evidence" value="ECO:0007669"/>
    <property type="project" value="InterPro"/>
</dbReference>
<dbReference type="PANTHER" id="PTHR11895:SF7">
    <property type="entry name" value="GLUTAMYL-TRNA(GLN) AMIDOTRANSFERASE SUBUNIT A, MITOCHONDRIAL"/>
    <property type="match status" value="1"/>
</dbReference>
<dbReference type="KEGG" id="ssai:N0B31_20350"/>
<feature type="domain" description="Amidase" evidence="2">
    <location>
        <begin position="78"/>
        <end position="474"/>
    </location>
</feature>
<evidence type="ECO:0000259" key="2">
    <source>
        <dbReference type="Pfam" id="PF01425"/>
    </source>
</evidence>
<dbReference type="InterPro" id="IPR000120">
    <property type="entry name" value="Amidase"/>
</dbReference>
<keyword evidence="4" id="KW-1185">Reference proteome</keyword>
<name>A0A9E7R467_9EURY</name>
<dbReference type="AlphaFoldDB" id="A0A9E7R467"/>